<dbReference type="AlphaFoldDB" id="A0A9P9DHH7"/>
<evidence type="ECO:0000313" key="4">
    <source>
        <dbReference type="Proteomes" id="UP000700596"/>
    </source>
</evidence>
<dbReference type="CDD" id="cd09917">
    <property type="entry name" value="F-box_SF"/>
    <property type="match status" value="1"/>
</dbReference>
<feature type="compositionally biased region" description="Acidic residues" evidence="1">
    <location>
        <begin position="495"/>
        <end position="516"/>
    </location>
</feature>
<proteinExistence type="predicted"/>
<protein>
    <recommendedName>
        <fullName evidence="2">F-box domain-containing protein</fullName>
    </recommendedName>
</protein>
<dbReference type="Proteomes" id="UP000700596">
    <property type="component" value="Unassembled WGS sequence"/>
</dbReference>
<sequence length="516" mass="57921">MALNTITKNNPLKCSVSTTQVQMAPSPISPLTSLPPEVFTHICERLDDSGLINLRLTCQMAHDKTDFTFRNHFFRNLAIFFHPDSFAAFFEIASHPKFGQCVETVTVSTQRAYQVEFERGADEATSSAAWKHLTTIIDRGNDMTGSGEDILLLTKTFARLNNLLAVSVLDDFDYCVKIPPKSSKAHLTRCGSGALRANSDDAWAVQLSIRTECGSETFKPFESVIQALYASKKLDTELNIQLTGRNNLPEAEKTIDLTSPAWLDYGARNMHTLDMASTLPMEWNQEVFTSLKTLTKLYLDGMPRSREFQIKSSDFNPFLQRHASTITDITMKGCVIEENWVEFFCALRDMLVLTRLLLFRVSSKAEVNPHSHKNCPHYGLDRELSASAREPLQGNQIKVALDVLCRGINTGTSRQSDLVCLATASAVARGYGSWDSQTWTETDLGYCMRMQFNELVDTPLPYDEFQDTIVDEFGARVNLDDGEDEDYEYLSQDNSPDEDSTDEDSTDEELDEGLMG</sequence>
<gene>
    <name evidence="3" type="ORF">B0J11DRAFT_617074</name>
</gene>
<comment type="caution">
    <text evidence="3">The sequence shown here is derived from an EMBL/GenBank/DDBJ whole genome shotgun (WGS) entry which is preliminary data.</text>
</comment>
<dbReference type="PROSITE" id="PS50181">
    <property type="entry name" value="FBOX"/>
    <property type="match status" value="1"/>
</dbReference>
<dbReference type="InterPro" id="IPR036047">
    <property type="entry name" value="F-box-like_dom_sf"/>
</dbReference>
<organism evidence="3 4">
    <name type="scientific">Dendryphion nanum</name>
    <dbReference type="NCBI Taxonomy" id="256645"/>
    <lineage>
        <taxon>Eukaryota</taxon>
        <taxon>Fungi</taxon>
        <taxon>Dikarya</taxon>
        <taxon>Ascomycota</taxon>
        <taxon>Pezizomycotina</taxon>
        <taxon>Dothideomycetes</taxon>
        <taxon>Pleosporomycetidae</taxon>
        <taxon>Pleosporales</taxon>
        <taxon>Torulaceae</taxon>
        <taxon>Dendryphion</taxon>
    </lineage>
</organism>
<evidence type="ECO:0000259" key="2">
    <source>
        <dbReference type="PROSITE" id="PS50181"/>
    </source>
</evidence>
<feature type="region of interest" description="Disordered" evidence="1">
    <location>
        <begin position="480"/>
        <end position="516"/>
    </location>
</feature>
<name>A0A9P9DHH7_9PLEO</name>
<evidence type="ECO:0000313" key="3">
    <source>
        <dbReference type="EMBL" id="KAH7118751.1"/>
    </source>
</evidence>
<dbReference type="EMBL" id="JAGMWT010000012">
    <property type="protein sequence ID" value="KAH7118751.1"/>
    <property type="molecule type" value="Genomic_DNA"/>
</dbReference>
<dbReference type="InterPro" id="IPR001810">
    <property type="entry name" value="F-box_dom"/>
</dbReference>
<feature type="domain" description="F-box" evidence="2">
    <location>
        <begin position="28"/>
        <end position="77"/>
    </location>
</feature>
<reference evidence="3" key="1">
    <citation type="journal article" date="2021" name="Nat. Commun.">
        <title>Genetic determinants of endophytism in the Arabidopsis root mycobiome.</title>
        <authorList>
            <person name="Mesny F."/>
            <person name="Miyauchi S."/>
            <person name="Thiergart T."/>
            <person name="Pickel B."/>
            <person name="Atanasova L."/>
            <person name="Karlsson M."/>
            <person name="Huettel B."/>
            <person name="Barry K.W."/>
            <person name="Haridas S."/>
            <person name="Chen C."/>
            <person name="Bauer D."/>
            <person name="Andreopoulos W."/>
            <person name="Pangilinan J."/>
            <person name="LaButti K."/>
            <person name="Riley R."/>
            <person name="Lipzen A."/>
            <person name="Clum A."/>
            <person name="Drula E."/>
            <person name="Henrissat B."/>
            <person name="Kohler A."/>
            <person name="Grigoriev I.V."/>
            <person name="Martin F.M."/>
            <person name="Hacquard S."/>
        </authorList>
    </citation>
    <scope>NUCLEOTIDE SEQUENCE</scope>
    <source>
        <strain evidence="3">MPI-CAGE-CH-0243</strain>
    </source>
</reference>
<keyword evidence="4" id="KW-1185">Reference proteome</keyword>
<dbReference type="SUPFAM" id="SSF81383">
    <property type="entry name" value="F-box domain"/>
    <property type="match status" value="1"/>
</dbReference>
<accession>A0A9P9DHH7</accession>
<evidence type="ECO:0000256" key="1">
    <source>
        <dbReference type="SAM" id="MobiDB-lite"/>
    </source>
</evidence>